<evidence type="ECO:0000313" key="3">
    <source>
        <dbReference type="EMBL" id="CAD7403094.1"/>
    </source>
</evidence>
<dbReference type="PANTHER" id="PTHR11675:SF131">
    <property type="entry name" value="POLYPEPTIDE N-ACETYLGALACTOSAMINYLTRANSFERASE 9-RELATED"/>
    <property type="match status" value="1"/>
</dbReference>
<reference evidence="3" key="1">
    <citation type="submission" date="2020-11" db="EMBL/GenBank/DDBJ databases">
        <authorList>
            <person name="Tran Van P."/>
        </authorList>
    </citation>
    <scope>NUCLEOTIDE SEQUENCE</scope>
</reference>
<dbReference type="PANTHER" id="PTHR11675">
    <property type="entry name" value="N-ACETYLGALACTOSAMINYLTRANSFERASE"/>
    <property type="match status" value="1"/>
</dbReference>
<feature type="domain" description="Glycosyltransferase 2-like" evidence="2">
    <location>
        <begin position="103"/>
        <end position="143"/>
    </location>
</feature>
<sequence>MVTPCYCRDPNPDFFITSNKVSLDTTTLRPLDLSSASLKPILWEGGRENERRGVALQSTKVSFRANKNRWITETVDGASHWIGLAEKSCKEPGRYPKKLPQTSVIICFHNEAWSVLLRTVHSVIDRSPSHLLKEVVLVDDFSDLREYLT</sequence>
<dbReference type="SUPFAM" id="SSF53448">
    <property type="entry name" value="Nucleotide-diphospho-sugar transferases"/>
    <property type="match status" value="1"/>
</dbReference>
<name>A0A7R9CV71_TIMCR</name>
<dbReference type="AlphaFoldDB" id="A0A7R9CV71"/>
<protein>
    <recommendedName>
        <fullName evidence="2">Glycosyltransferase 2-like domain-containing protein</fullName>
    </recommendedName>
</protein>
<dbReference type="InterPro" id="IPR001173">
    <property type="entry name" value="Glyco_trans_2-like"/>
</dbReference>
<proteinExistence type="predicted"/>
<dbReference type="Pfam" id="PF00535">
    <property type="entry name" value="Glycos_transf_2"/>
    <property type="match status" value="1"/>
</dbReference>
<dbReference type="GO" id="GO:0004653">
    <property type="term" value="F:polypeptide N-acetylgalactosaminyltransferase activity"/>
    <property type="evidence" value="ECO:0007669"/>
    <property type="project" value="TreeGrafter"/>
</dbReference>
<dbReference type="Gene3D" id="3.90.550.10">
    <property type="entry name" value="Spore Coat Polysaccharide Biosynthesis Protein SpsA, Chain A"/>
    <property type="match status" value="1"/>
</dbReference>
<dbReference type="GO" id="GO:0005794">
    <property type="term" value="C:Golgi apparatus"/>
    <property type="evidence" value="ECO:0007669"/>
    <property type="project" value="TreeGrafter"/>
</dbReference>
<evidence type="ECO:0000256" key="1">
    <source>
        <dbReference type="ARBA" id="ARBA00023157"/>
    </source>
</evidence>
<dbReference type="EMBL" id="OC318744">
    <property type="protein sequence ID" value="CAD7403094.1"/>
    <property type="molecule type" value="Genomic_DNA"/>
</dbReference>
<gene>
    <name evidence="3" type="ORF">TCEB3V08_LOCUS6814</name>
</gene>
<dbReference type="InterPro" id="IPR029044">
    <property type="entry name" value="Nucleotide-diphossugar_trans"/>
</dbReference>
<dbReference type="GO" id="GO:0006493">
    <property type="term" value="P:protein O-linked glycosylation"/>
    <property type="evidence" value="ECO:0007669"/>
    <property type="project" value="TreeGrafter"/>
</dbReference>
<organism evidence="3">
    <name type="scientific">Timema cristinae</name>
    <name type="common">Walking stick</name>
    <dbReference type="NCBI Taxonomy" id="61476"/>
    <lineage>
        <taxon>Eukaryota</taxon>
        <taxon>Metazoa</taxon>
        <taxon>Ecdysozoa</taxon>
        <taxon>Arthropoda</taxon>
        <taxon>Hexapoda</taxon>
        <taxon>Insecta</taxon>
        <taxon>Pterygota</taxon>
        <taxon>Neoptera</taxon>
        <taxon>Polyneoptera</taxon>
        <taxon>Phasmatodea</taxon>
        <taxon>Timematodea</taxon>
        <taxon>Timematoidea</taxon>
        <taxon>Timematidae</taxon>
        <taxon>Timema</taxon>
    </lineage>
</organism>
<accession>A0A7R9CV71</accession>
<keyword evidence="1" id="KW-1015">Disulfide bond</keyword>
<evidence type="ECO:0000259" key="2">
    <source>
        <dbReference type="Pfam" id="PF00535"/>
    </source>
</evidence>